<keyword evidence="3 9" id="KW-0032">Aminotransferase</keyword>
<comment type="similarity">
    <text evidence="9">Belongs to the class-III pyridoxal-phosphate-dependent aminotransferase family. BioA subfamily.</text>
</comment>
<dbReference type="EMBL" id="QTUJ01000001">
    <property type="protein sequence ID" value="REF71715.1"/>
    <property type="molecule type" value="Genomic_DNA"/>
</dbReference>
<dbReference type="InterPro" id="IPR015421">
    <property type="entry name" value="PyrdxlP-dep_Trfase_major"/>
</dbReference>
<dbReference type="HAMAP" id="MF_00834">
    <property type="entry name" value="BioA"/>
    <property type="match status" value="1"/>
</dbReference>
<keyword evidence="7 9" id="KW-0663">Pyridoxal phosphate</keyword>
<comment type="subcellular location">
    <subcellularLocation>
        <location evidence="9">Cytoplasm</location>
    </subcellularLocation>
</comment>
<dbReference type="InterPro" id="IPR005815">
    <property type="entry name" value="BioA"/>
</dbReference>
<evidence type="ECO:0000256" key="9">
    <source>
        <dbReference type="HAMAP-Rule" id="MF_00834"/>
    </source>
</evidence>
<dbReference type="GO" id="GO:0005737">
    <property type="term" value="C:cytoplasm"/>
    <property type="evidence" value="ECO:0007669"/>
    <property type="project" value="UniProtKB-SubCell"/>
</dbReference>
<dbReference type="GO" id="GO:0009102">
    <property type="term" value="P:biotin biosynthetic process"/>
    <property type="evidence" value="ECO:0007669"/>
    <property type="project" value="UniProtKB-UniRule"/>
</dbReference>
<feature type="binding site" evidence="9">
    <location>
        <begin position="309"/>
        <end position="310"/>
    </location>
    <ligand>
        <name>pyridoxal 5'-phosphate</name>
        <dbReference type="ChEBI" id="CHEBI:597326"/>
    </ligand>
</feature>
<feature type="site" description="Participates in the substrate recognition with KAPA and in a stacking interaction with the adenine ring of SAM" evidence="9">
    <location>
        <position position="13"/>
    </location>
</feature>
<feature type="binding site" evidence="9">
    <location>
        <position position="392"/>
    </location>
    <ligand>
        <name>substrate</name>
    </ligand>
</feature>
<dbReference type="RefSeq" id="WP_116220499.1">
    <property type="nucleotide sequence ID" value="NZ_CP038196.1"/>
</dbReference>
<dbReference type="InterPro" id="IPR005814">
    <property type="entry name" value="Aminotrans_3"/>
</dbReference>
<accession>A0A3D9XMN3</accession>
<dbReference type="CDD" id="cd00610">
    <property type="entry name" value="OAT_like"/>
    <property type="match status" value="1"/>
</dbReference>
<comment type="catalytic activity">
    <reaction evidence="8 9">
        <text>(8S)-8-amino-7-oxononanoate + S-adenosyl-L-methionine = S-adenosyl-4-methylsulfanyl-2-oxobutanoate + (7R,8S)-7,8-diammoniononanoate</text>
        <dbReference type="Rhea" id="RHEA:16861"/>
        <dbReference type="ChEBI" id="CHEBI:16490"/>
        <dbReference type="ChEBI" id="CHEBI:59789"/>
        <dbReference type="ChEBI" id="CHEBI:149468"/>
        <dbReference type="ChEBI" id="CHEBI:149469"/>
        <dbReference type="EC" id="2.6.1.62"/>
    </reaction>
</comment>
<dbReference type="PANTHER" id="PTHR42684:SF17">
    <property type="entry name" value="ADENOSYLMETHIONINE-8-AMINO-7-OXONONANOATE AMINOTRANSFERASE"/>
    <property type="match status" value="1"/>
</dbReference>
<dbReference type="GO" id="GO:0004015">
    <property type="term" value="F:adenosylmethionine-8-amino-7-oxononanoate transaminase activity"/>
    <property type="evidence" value="ECO:0007669"/>
    <property type="project" value="UniProtKB-UniRule"/>
</dbReference>
<dbReference type="Pfam" id="PF00202">
    <property type="entry name" value="Aminotran_3"/>
    <property type="match status" value="1"/>
</dbReference>
<feature type="modified residue" description="N6-(pyridoxal phosphate)lysine" evidence="9">
    <location>
        <position position="275"/>
    </location>
</feature>
<evidence type="ECO:0000313" key="10">
    <source>
        <dbReference type="EMBL" id="REF71715.1"/>
    </source>
</evidence>
<dbReference type="UniPathway" id="UPA00078">
    <property type="reaction ID" value="UER00160"/>
</dbReference>
<evidence type="ECO:0000256" key="5">
    <source>
        <dbReference type="ARBA" id="ARBA00022691"/>
    </source>
</evidence>
<evidence type="ECO:0000256" key="4">
    <source>
        <dbReference type="ARBA" id="ARBA00022679"/>
    </source>
</evidence>
<protein>
    <recommendedName>
        <fullName evidence="9">Adenosylmethionine-8-amino-7-oxononanoate aminotransferase</fullName>
        <ecNumber evidence="9">2.6.1.62</ecNumber>
    </recommendedName>
    <alternativeName>
        <fullName evidence="9">7,8-diamino-pelargonic acid aminotransferase</fullName>
        <shortName evidence="9">DAPA AT</shortName>
        <shortName evidence="9">DAPA aminotransferase</shortName>
    </alternativeName>
    <alternativeName>
        <fullName evidence="9">7,8-diaminononanoate synthase</fullName>
        <shortName evidence="9">DANS</shortName>
    </alternativeName>
    <alternativeName>
        <fullName evidence="9">Diaminopelargonic acid synthase</fullName>
    </alternativeName>
</protein>
<comment type="cofactor">
    <cofactor evidence="1 9">
        <name>pyridoxal 5'-phosphate</name>
        <dbReference type="ChEBI" id="CHEBI:597326"/>
    </cofactor>
</comment>
<feature type="binding site" evidence="9">
    <location>
        <position position="246"/>
    </location>
    <ligand>
        <name>pyridoxal 5'-phosphate</name>
        <dbReference type="ChEBI" id="CHEBI:597326"/>
    </ligand>
</feature>
<evidence type="ECO:0000313" key="11">
    <source>
        <dbReference type="Proteomes" id="UP000256941"/>
    </source>
</evidence>
<reference evidence="10 11" key="1">
    <citation type="submission" date="2018-08" db="EMBL/GenBank/DDBJ databases">
        <title>Genomic Encyclopedia of Archaeal and Bacterial Type Strains, Phase II (KMG-II): from individual species to whole genera.</title>
        <authorList>
            <person name="Goeker M."/>
        </authorList>
    </citation>
    <scope>NUCLEOTIDE SEQUENCE [LARGE SCALE GENOMIC DNA]</scope>
    <source>
        <strain evidence="10 11">DSM 17099</strain>
    </source>
</reference>
<keyword evidence="9" id="KW-0963">Cytoplasm</keyword>
<evidence type="ECO:0000256" key="2">
    <source>
        <dbReference type="ARBA" id="ARBA00005063"/>
    </source>
</evidence>
<comment type="caution">
    <text evidence="10">The sequence shown here is derived from an EMBL/GenBank/DDBJ whole genome shotgun (WGS) entry which is preliminary data.</text>
</comment>
<comment type="pathway">
    <text evidence="2 9">Cofactor biosynthesis; biotin biosynthesis; 7,8-diaminononanoate from 8-amino-7-oxononanoate (SAM route): step 1/1.</text>
</comment>
<dbReference type="InterPro" id="IPR015422">
    <property type="entry name" value="PyrdxlP-dep_Trfase_small"/>
</dbReference>
<evidence type="ECO:0000256" key="6">
    <source>
        <dbReference type="ARBA" id="ARBA00022756"/>
    </source>
</evidence>
<dbReference type="Proteomes" id="UP000256941">
    <property type="component" value="Unassembled WGS sequence"/>
</dbReference>
<dbReference type="NCBIfam" id="TIGR00508">
    <property type="entry name" value="bioA"/>
    <property type="match status" value="1"/>
</dbReference>
<keyword evidence="4 9" id="KW-0808">Transferase</keyword>
<dbReference type="GO" id="GO:0030170">
    <property type="term" value="F:pyridoxal phosphate binding"/>
    <property type="evidence" value="ECO:0007669"/>
    <property type="project" value="UniProtKB-UniRule"/>
</dbReference>
<feature type="binding site" evidence="9">
    <location>
        <position position="48"/>
    </location>
    <ligand>
        <name>substrate</name>
    </ligand>
</feature>
<dbReference type="PANTHER" id="PTHR42684">
    <property type="entry name" value="ADENOSYLMETHIONINE-8-AMINO-7-OXONONANOATE AMINOTRANSFERASE"/>
    <property type="match status" value="1"/>
</dbReference>
<dbReference type="AlphaFoldDB" id="A0A3D9XMN3"/>
<sequence length="429" mass="45619">MRDFDRRHLWHPYGSMREPGPVHEVAAAEGVWLTLADGARMIDAMSSWWAAAHGHRHPRLVAAMQAQLARLPHVMFGGLTHGPAVGLARRLVGMLPAGLDRIFYSDSGSVAVEVALKMAVQAQLGLGQAGRVAFASARGGYYGDTWKAMSLCDPETGMHSHFGAALQVQHFVPRPPIPFGAEWTDDPARNGLGAVEALLAEKAREIAGFIIEPVVQGAGGMWFYHPRWLAGVRALCDRHGVLLILDEIATGFGRTGTLFAMERAGVVPDILCLGKALTGGMMSFAATVASGRVAEAISDGPAPVLMHGPTFMGNPLACAVACASLDLLAEGAWQGQVAGIEAGLAQGLAPARGLPGVRDVRVLGAIGVIELREALDMARVHGFCRESGVWLRPFGRLLYCMPPFVARPEEVARICAAMVEIAGWPADRP</sequence>
<feature type="binding site" evidence="9">
    <location>
        <position position="141"/>
    </location>
    <ligand>
        <name>substrate</name>
    </ligand>
</feature>
<comment type="subunit">
    <text evidence="9">Homodimer.</text>
</comment>
<evidence type="ECO:0000256" key="8">
    <source>
        <dbReference type="ARBA" id="ARBA00048449"/>
    </source>
</evidence>
<dbReference type="NCBIfam" id="NF004624">
    <property type="entry name" value="PRK05964.1"/>
    <property type="match status" value="1"/>
</dbReference>
<dbReference type="EC" id="2.6.1.62" evidence="9"/>
<dbReference type="Gene3D" id="3.90.1150.10">
    <property type="entry name" value="Aspartate Aminotransferase, domain 1"/>
    <property type="match status" value="1"/>
</dbReference>
<keyword evidence="6 9" id="KW-0093">Biotin biosynthesis</keyword>
<proteinExistence type="inferred from homology"/>
<gene>
    <name evidence="9" type="primary">bioA</name>
    <name evidence="10" type="ORF">BDD41_0171</name>
</gene>
<evidence type="ECO:0000256" key="1">
    <source>
        <dbReference type="ARBA" id="ARBA00001933"/>
    </source>
</evidence>
<evidence type="ECO:0000256" key="3">
    <source>
        <dbReference type="ARBA" id="ARBA00022576"/>
    </source>
</evidence>
<evidence type="ECO:0000256" key="7">
    <source>
        <dbReference type="ARBA" id="ARBA00022898"/>
    </source>
</evidence>
<feature type="binding site" evidence="9">
    <location>
        <begin position="108"/>
        <end position="109"/>
    </location>
    <ligand>
        <name>pyridoxal 5'-phosphate</name>
        <dbReference type="ChEBI" id="CHEBI:597326"/>
    </ligand>
</feature>
<feature type="binding site" evidence="9">
    <location>
        <position position="275"/>
    </location>
    <ligand>
        <name>substrate</name>
    </ligand>
</feature>
<name>A0A3D9XMN3_PARVE</name>
<dbReference type="Gene3D" id="3.40.640.10">
    <property type="entry name" value="Type I PLP-dependent aspartate aminotransferase-like (Major domain)"/>
    <property type="match status" value="1"/>
</dbReference>
<dbReference type="InterPro" id="IPR049704">
    <property type="entry name" value="Aminotrans_3_PPA_site"/>
</dbReference>
<feature type="binding site" evidence="9">
    <location>
        <position position="308"/>
    </location>
    <ligand>
        <name>substrate</name>
    </ligand>
</feature>
<dbReference type="PROSITE" id="PS00600">
    <property type="entry name" value="AA_TRANSFER_CLASS_3"/>
    <property type="match status" value="1"/>
</dbReference>
<comment type="function">
    <text evidence="9">Catalyzes the transfer of the alpha-amino group from S-adenosyl-L-methionine (SAM) to 7-keto-8-aminopelargonic acid (KAPA) to form 7,8-diaminopelargonic acid (DAPA). It is the only aminotransferase known to utilize SAM as an amino donor.</text>
</comment>
<dbReference type="SUPFAM" id="SSF53383">
    <property type="entry name" value="PLP-dependent transferases"/>
    <property type="match status" value="1"/>
</dbReference>
<organism evidence="10 11">
    <name type="scientific">Paracoccus versutus</name>
    <name type="common">Thiobacillus versutus</name>
    <dbReference type="NCBI Taxonomy" id="34007"/>
    <lineage>
        <taxon>Bacteria</taxon>
        <taxon>Pseudomonadati</taxon>
        <taxon>Pseudomonadota</taxon>
        <taxon>Alphaproteobacteria</taxon>
        <taxon>Rhodobacterales</taxon>
        <taxon>Paracoccaceae</taxon>
        <taxon>Paracoccus</taxon>
    </lineage>
</organism>
<keyword evidence="5 9" id="KW-0949">S-adenosyl-L-methionine</keyword>
<dbReference type="InterPro" id="IPR015424">
    <property type="entry name" value="PyrdxlP-dep_Trfase"/>
</dbReference>